<reference evidence="1" key="2">
    <citation type="submission" date="2010-02" db="EMBL/GenBank/DDBJ databases">
        <authorList>
            <person name="Genoscope - CEA"/>
        </authorList>
    </citation>
    <scope>NUCLEOTIDE SEQUENCE</scope>
    <source>
        <strain evidence="1">CFBP2957</strain>
        <plasmid evidence="1">RCFBPv3_mp</plasmid>
    </source>
</reference>
<name>D8P3F4_RALSL</name>
<sequence length="43" mass="5107">MPYCERIEVALGFCGEQRVHVITPTTPEFKMFTSMRFKTPRDR</sequence>
<dbReference type="EMBL" id="FP885907">
    <property type="protein sequence ID" value="CBJ53440.1"/>
    <property type="molecule type" value="Genomic_DNA"/>
</dbReference>
<evidence type="ECO:0000313" key="1">
    <source>
        <dbReference type="EMBL" id="CBJ53440.1"/>
    </source>
</evidence>
<keyword evidence="1" id="KW-0614">Plasmid</keyword>
<organism evidence="1">
    <name type="scientific">Ralstonia solanacearum CFBP2957</name>
    <dbReference type="NCBI Taxonomy" id="859656"/>
    <lineage>
        <taxon>Bacteria</taxon>
        <taxon>Pseudomonadati</taxon>
        <taxon>Pseudomonadota</taxon>
        <taxon>Betaproteobacteria</taxon>
        <taxon>Burkholderiales</taxon>
        <taxon>Burkholderiaceae</taxon>
        <taxon>Ralstonia</taxon>
        <taxon>Ralstonia solanacearum species complex</taxon>
    </lineage>
</organism>
<geneLocation type="plasmid" evidence="1">
    <name>RCFBPv3_mp</name>
</geneLocation>
<accession>D8P3F4</accession>
<protein>
    <submittedName>
        <fullName evidence="1">Uncharacterized protein</fullName>
    </submittedName>
</protein>
<reference evidence="1" key="1">
    <citation type="journal article" date="2010" name="BMC Genomics">
        <title>Genomes of three tomato pathogens within the Ralstonia solanacearum species complex reveal significant evolutionary divergence.</title>
        <authorList>
            <person name="Remenant B."/>
            <person name="Coupat-Goutaland B."/>
            <person name="Guidot A."/>
            <person name="Cellier G."/>
            <person name="Wicker E."/>
            <person name="Allen C."/>
            <person name="Fegan M."/>
            <person name="Pruvost O."/>
            <person name="Elbaz M."/>
            <person name="Calteau A."/>
            <person name="Salvignol G."/>
            <person name="Mornico D."/>
            <person name="Mangenot S."/>
            <person name="Barbe V."/>
            <person name="Medigue C."/>
            <person name="Prior P."/>
        </authorList>
    </citation>
    <scope>NUCLEOTIDE SEQUENCE [LARGE SCALE GENOMIC DNA]</scope>
    <source>
        <strain evidence="1">CFBP2957</strain>
        <plasmid evidence="1">RCFBPv3_mp</plasmid>
    </source>
</reference>
<proteinExistence type="predicted"/>
<dbReference type="AlphaFoldDB" id="D8P3F4"/>
<gene>
    <name evidence="1" type="ORF">RCFBP_mp20010</name>
</gene>